<dbReference type="InterPro" id="IPR050652">
    <property type="entry name" value="AN1_A20_ZnFinger"/>
</dbReference>
<keyword evidence="3 5" id="KW-0863">Zinc-finger</keyword>
<dbReference type="Gene3D" id="1.20.5.4770">
    <property type="match status" value="1"/>
</dbReference>
<evidence type="ECO:0000259" key="7">
    <source>
        <dbReference type="PROSITE" id="PS51039"/>
    </source>
</evidence>
<keyword evidence="4" id="KW-0862">Zinc</keyword>
<feature type="compositionally biased region" description="Low complexity" evidence="6">
    <location>
        <begin position="59"/>
        <end position="82"/>
    </location>
</feature>
<dbReference type="InterPro" id="IPR035896">
    <property type="entry name" value="AN1-like_Znf"/>
</dbReference>
<dbReference type="Pfam" id="PF01428">
    <property type="entry name" value="zf-AN1"/>
    <property type="match status" value="1"/>
</dbReference>
<dbReference type="PANTHER" id="PTHR10634">
    <property type="entry name" value="AN1-TYPE ZINC FINGER PROTEIN"/>
    <property type="match status" value="1"/>
</dbReference>
<keyword evidence="2" id="KW-0479">Metal-binding</keyword>
<evidence type="ECO:0000256" key="4">
    <source>
        <dbReference type="ARBA" id="ARBA00022833"/>
    </source>
</evidence>
<feature type="region of interest" description="Disordered" evidence="6">
    <location>
        <begin position="47"/>
        <end position="104"/>
    </location>
</feature>
<dbReference type="SUPFAM" id="SSF118310">
    <property type="entry name" value="AN1-like Zinc finger"/>
    <property type="match status" value="1"/>
</dbReference>
<dbReference type="EMBL" id="HBHU01011505">
    <property type="protein sequence ID" value="CAE0025535.1"/>
    <property type="molecule type" value="Transcribed_RNA"/>
</dbReference>
<dbReference type="InterPro" id="IPR000058">
    <property type="entry name" value="Znf_AN1"/>
</dbReference>
<evidence type="ECO:0000256" key="5">
    <source>
        <dbReference type="PROSITE-ProRule" id="PRU00449"/>
    </source>
</evidence>
<evidence type="ECO:0000313" key="8">
    <source>
        <dbReference type="EMBL" id="CAE0025535.1"/>
    </source>
</evidence>
<evidence type="ECO:0000256" key="3">
    <source>
        <dbReference type="ARBA" id="ARBA00022771"/>
    </source>
</evidence>
<protein>
    <recommendedName>
        <fullName evidence="7">AN1-type domain-containing protein</fullName>
    </recommendedName>
</protein>
<evidence type="ECO:0000256" key="1">
    <source>
        <dbReference type="ARBA" id="ARBA00003732"/>
    </source>
</evidence>
<gene>
    <name evidence="8" type="ORF">CLAU1311_LOCUS7516</name>
</gene>
<dbReference type="PROSITE" id="PS51039">
    <property type="entry name" value="ZF_AN1"/>
    <property type="match status" value="1"/>
</dbReference>
<dbReference type="FunFam" id="4.10.1110.10:FF:000001">
    <property type="entry name" value="Zinc finger AN1-type containing 6"/>
    <property type="match status" value="1"/>
</dbReference>
<reference evidence="8" key="1">
    <citation type="submission" date="2021-01" db="EMBL/GenBank/DDBJ databases">
        <authorList>
            <person name="Corre E."/>
            <person name="Pelletier E."/>
            <person name="Niang G."/>
            <person name="Scheremetjew M."/>
            <person name="Finn R."/>
            <person name="Kale V."/>
            <person name="Holt S."/>
            <person name="Cochrane G."/>
            <person name="Meng A."/>
            <person name="Brown T."/>
            <person name="Cohen L."/>
        </authorList>
    </citation>
    <scope>NUCLEOTIDE SEQUENCE</scope>
    <source>
        <strain evidence="8">RCC856</strain>
    </source>
</reference>
<comment type="function">
    <text evidence="1">May be involved in environmental stress response.</text>
</comment>
<sequence>MTDHSGNQEKVSEPMQPQLCVKCYEFFGNAANLNMCSKCFRATQAPKDAPAPVAPEAPTPEAVKPLRSSLSGVGSGVASSSLPESPLMPKPLAADSPMSSSALQSPAAKAETGMVCPPAAEPKSEQAKVEAVAAATAAATSSGRPPQKHKNRCYSCKKKIGLTGFKCKCGYLFCSEHRYSDKHDCPFDYKLAGREVIAKANPKVVASKINKI</sequence>
<name>A0A7S3E424_9CHLO</name>
<dbReference type="Gene3D" id="4.10.1110.10">
    <property type="entry name" value="AN1-like Zinc finger"/>
    <property type="match status" value="1"/>
</dbReference>
<proteinExistence type="predicted"/>
<evidence type="ECO:0000256" key="2">
    <source>
        <dbReference type="ARBA" id="ARBA00022723"/>
    </source>
</evidence>
<dbReference type="GO" id="GO:0008270">
    <property type="term" value="F:zinc ion binding"/>
    <property type="evidence" value="ECO:0007669"/>
    <property type="project" value="UniProtKB-KW"/>
</dbReference>
<feature type="domain" description="AN1-type" evidence="7">
    <location>
        <begin position="147"/>
        <end position="193"/>
    </location>
</feature>
<organism evidence="8">
    <name type="scientific">Chloropicon laureae</name>
    <dbReference type="NCBI Taxonomy" id="464258"/>
    <lineage>
        <taxon>Eukaryota</taxon>
        <taxon>Viridiplantae</taxon>
        <taxon>Chlorophyta</taxon>
        <taxon>Chloropicophyceae</taxon>
        <taxon>Chloropicales</taxon>
        <taxon>Chloropicaceae</taxon>
        <taxon>Chloropicon</taxon>
    </lineage>
</organism>
<dbReference type="AlphaFoldDB" id="A0A7S3E424"/>
<evidence type="ECO:0000256" key="6">
    <source>
        <dbReference type="SAM" id="MobiDB-lite"/>
    </source>
</evidence>
<accession>A0A7S3E424</accession>
<dbReference type="SMART" id="SM00154">
    <property type="entry name" value="ZnF_AN1"/>
    <property type="match status" value="1"/>
</dbReference>